<feature type="transmembrane region" description="Helical" evidence="11">
    <location>
        <begin position="12"/>
        <end position="35"/>
    </location>
</feature>
<feature type="transmembrane region" description="Helical" evidence="11">
    <location>
        <begin position="159"/>
        <end position="179"/>
    </location>
</feature>
<evidence type="ECO:0000256" key="9">
    <source>
        <dbReference type="ARBA" id="ARBA00023012"/>
    </source>
</evidence>
<keyword evidence="4" id="KW-0597">Phosphoprotein</keyword>
<name>A0A0E3ZUC2_9BACT</name>
<dbReference type="InterPro" id="IPR036097">
    <property type="entry name" value="HisK_dim/P_sf"/>
</dbReference>
<evidence type="ECO:0000256" key="2">
    <source>
        <dbReference type="ARBA" id="ARBA00004370"/>
    </source>
</evidence>
<reference evidence="14 15" key="1">
    <citation type="journal article" date="2014" name="Curr. Microbiol.">
        <title>Spirosoma radiotolerans sp. nov., a gamma-radiation-resistant bacterium isolated from gamma ray-irradiated soil.</title>
        <authorList>
            <person name="Lee J.J."/>
            <person name="Srinivasan S."/>
            <person name="Lim S."/>
            <person name="Joe M."/>
            <person name="Im S."/>
            <person name="Bae S.I."/>
            <person name="Park K.R."/>
            <person name="Han J.H."/>
            <person name="Park S.H."/>
            <person name="Joo B.M."/>
            <person name="Park S.J."/>
            <person name="Kim M.K."/>
        </authorList>
    </citation>
    <scope>NUCLEOTIDE SEQUENCE [LARGE SCALE GENOMIC DNA]</scope>
    <source>
        <strain evidence="14 15">DG5A</strain>
    </source>
</reference>
<evidence type="ECO:0000313" key="14">
    <source>
        <dbReference type="EMBL" id="AKD55514.1"/>
    </source>
</evidence>
<dbReference type="Gene3D" id="3.30.565.10">
    <property type="entry name" value="Histidine kinase-like ATPase, C-terminal domain"/>
    <property type="match status" value="1"/>
</dbReference>
<evidence type="ECO:0000256" key="10">
    <source>
        <dbReference type="ARBA" id="ARBA00023136"/>
    </source>
</evidence>
<dbReference type="Gene3D" id="1.10.287.130">
    <property type="match status" value="1"/>
</dbReference>
<evidence type="ECO:0000256" key="7">
    <source>
        <dbReference type="ARBA" id="ARBA00022777"/>
    </source>
</evidence>
<dbReference type="PANTHER" id="PTHR45436:SF5">
    <property type="entry name" value="SENSOR HISTIDINE KINASE TRCS"/>
    <property type="match status" value="1"/>
</dbReference>
<dbReference type="EMBL" id="CP010429">
    <property type="protein sequence ID" value="AKD55514.1"/>
    <property type="molecule type" value="Genomic_DNA"/>
</dbReference>
<dbReference type="SMART" id="SM00387">
    <property type="entry name" value="HATPase_c"/>
    <property type="match status" value="1"/>
</dbReference>
<dbReference type="GO" id="GO:0005886">
    <property type="term" value="C:plasma membrane"/>
    <property type="evidence" value="ECO:0007669"/>
    <property type="project" value="TreeGrafter"/>
</dbReference>
<dbReference type="AlphaFoldDB" id="A0A0E3ZUC2"/>
<dbReference type="InterPro" id="IPR003594">
    <property type="entry name" value="HATPase_dom"/>
</dbReference>
<dbReference type="PROSITE" id="PS50109">
    <property type="entry name" value="HIS_KIN"/>
    <property type="match status" value="1"/>
</dbReference>
<dbReference type="GO" id="GO:0000155">
    <property type="term" value="F:phosphorelay sensor kinase activity"/>
    <property type="evidence" value="ECO:0007669"/>
    <property type="project" value="InterPro"/>
</dbReference>
<evidence type="ECO:0000313" key="15">
    <source>
        <dbReference type="Proteomes" id="UP000033054"/>
    </source>
</evidence>
<comment type="catalytic activity">
    <reaction evidence="1">
        <text>ATP + protein L-histidine = ADP + protein N-phospho-L-histidine.</text>
        <dbReference type="EC" id="2.7.13.3"/>
    </reaction>
</comment>
<dbReference type="CDD" id="cd00082">
    <property type="entry name" value="HisKA"/>
    <property type="match status" value="1"/>
</dbReference>
<keyword evidence="6 11" id="KW-0812">Transmembrane</keyword>
<keyword evidence="8 11" id="KW-1133">Transmembrane helix</keyword>
<evidence type="ECO:0000256" key="3">
    <source>
        <dbReference type="ARBA" id="ARBA00012438"/>
    </source>
</evidence>
<dbReference type="PROSITE" id="PS50885">
    <property type="entry name" value="HAMP"/>
    <property type="match status" value="1"/>
</dbReference>
<dbReference type="Proteomes" id="UP000033054">
    <property type="component" value="Chromosome"/>
</dbReference>
<dbReference type="InterPro" id="IPR036890">
    <property type="entry name" value="HATPase_C_sf"/>
</dbReference>
<dbReference type="Pfam" id="PF02518">
    <property type="entry name" value="HATPase_c"/>
    <property type="match status" value="1"/>
</dbReference>
<evidence type="ECO:0000256" key="11">
    <source>
        <dbReference type="SAM" id="Phobius"/>
    </source>
</evidence>
<dbReference type="RefSeq" id="WP_046574009.1">
    <property type="nucleotide sequence ID" value="NZ_CP010429.1"/>
</dbReference>
<accession>A0A0E3ZUC2</accession>
<keyword evidence="7 14" id="KW-0418">Kinase</keyword>
<evidence type="ECO:0000256" key="4">
    <source>
        <dbReference type="ARBA" id="ARBA00022553"/>
    </source>
</evidence>
<evidence type="ECO:0000259" key="12">
    <source>
        <dbReference type="PROSITE" id="PS50109"/>
    </source>
</evidence>
<evidence type="ECO:0000256" key="6">
    <source>
        <dbReference type="ARBA" id="ARBA00022692"/>
    </source>
</evidence>
<keyword evidence="5" id="KW-0808">Transferase</keyword>
<dbReference type="Pfam" id="PF00672">
    <property type="entry name" value="HAMP"/>
    <property type="match status" value="1"/>
</dbReference>
<protein>
    <recommendedName>
        <fullName evidence="3">histidine kinase</fullName>
        <ecNumber evidence="3">2.7.13.3</ecNumber>
    </recommendedName>
</protein>
<evidence type="ECO:0000256" key="1">
    <source>
        <dbReference type="ARBA" id="ARBA00000085"/>
    </source>
</evidence>
<dbReference type="SMART" id="SM00304">
    <property type="entry name" value="HAMP"/>
    <property type="match status" value="1"/>
</dbReference>
<feature type="domain" description="Histidine kinase" evidence="12">
    <location>
        <begin position="241"/>
        <end position="458"/>
    </location>
</feature>
<dbReference type="OrthoDB" id="594725at2"/>
<dbReference type="HOGENOM" id="CLU_000445_89_6_10"/>
<dbReference type="InterPro" id="IPR003661">
    <property type="entry name" value="HisK_dim/P_dom"/>
</dbReference>
<dbReference type="PRINTS" id="PR00344">
    <property type="entry name" value="BCTRLSENSOR"/>
</dbReference>
<sequence>MINIRTRLTYQFVFLVTLVLLFFSLGVYFFSKLYLEKRFYKRLQDRAITTTTLLFDLRQTDSTVLRLIDAADKEPLLNENISVYNEKTKQVLFSTNPANARFHEQFIPQLDSTAQAWYTRQNEYQVVAIHLAGGSGGNWVIVSGIDQAGKEALDDLKKILIVMILVAILLLGISGWLFAGRALAPMSGIIQQVNAIFPANVGKRVEHPNRSDEIGRLVTTFNQLLDRIEQALNTQKMFIANVSHELKNPLTKINSQIDVALIQKRSPEVYERTLRSLQEDTRSLTQLTNALLELANTSVQAGSLLVEPVRMDELLWETKTQLQKWQEGYQIQLNFADFPDNEEDLMTEGNRPALQVLLMNLMDNACKFSPTKMAVVTFRSKQGRIIITVFNEGTPIRQADLPHIFQPFFRSDSTAQSSKGHGVGLAVVAQVTQLHKGDIAVRSTPEGTTFTLTLPSIAAI</sequence>
<proteinExistence type="predicted"/>
<dbReference type="SUPFAM" id="SSF55874">
    <property type="entry name" value="ATPase domain of HSP90 chaperone/DNA topoisomerase II/histidine kinase"/>
    <property type="match status" value="1"/>
</dbReference>
<dbReference type="EC" id="2.7.13.3" evidence="3"/>
<keyword evidence="9" id="KW-0902">Two-component regulatory system</keyword>
<dbReference type="InterPro" id="IPR004358">
    <property type="entry name" value="Sig_transdc_His_kin-like_C"/>
</dbReference>
<evidence type="ECO:0000259" key="13">
    <source>
        <dbReference type="PROSITE" id="PS50885"/>
    </source>
</evidence>
<dbReference type="CDD" id="cd06225">
    <property type="entry name" value="HAMP"/>
    <property type="match status" value="1"/>
</dbReference>
<dbReference type="SMART" id="SM00388">
    <property type="entry name" value="HisKA"/>
    <property type="match status" value="1"/>
</dbReference>
<comment type="subcellular location">
    <subcellularLocation>
        <location evidence="2">Membrane</location>
    </subcellularLocation>
</comment>
<dbReference type="PANTHER" id="PTHR45436">
    <property type="entry name" value="SENSOR HISTIDINE KINASE YKOH"/>
    <property type="match status" value="1"/>
</dbReference>
<evidence type="ECO:0000256" key="8">
    <source>
        <dbReference type="ARBA" id="ARBA00022989"/>
    </source>
</evidence>
<dbReference type="InterPro" id="IPR050428">
    <property type="entry name" value="TCS_sensor_his_kinase"/>
</dbReference>
<dbReference type="InterPro" id="IPR005467">
    <property type="entry name" value="His_kinase_dom"/>
</dbReference>
<feature type="domain" description="HAMP" evidence="13">
    <location>
        <begin position="180"/>
        <end position="233"/>
    </location>
</feature>
<dbReference type="SUPFAM" id="SSF158472">
    <property type="entry name" value="HAMP domain-like"/>
    <property type="match status" value="1"/>
</dbReference>
<keyword evidence="15" id="KW-1185">Reference proteome</keyword>
<dbReference type="Pfam" id="PF00512">
    <property type="entry name" value="HisKA"/>
    <property type="match status" value="1"/>
</dbReference>
<dbReference type="PATRIC" id="fig|1379870.5.peg.2603"/>
<dbReference type="SUPFAM" id="SSF47384">
    <property type="entry name" value="Homodimeric domain of signal transducing histidine kinase"/>
    <property type="match status" value="1"/>
</dbReference>
<keyword evidence="10 11" id="KW-0472">Membrane</keyword>
<dbReference type="Gene3D" id="6.10.340.10">
    <property type="match status" value="1"/>
</dbReference>
<organism evidence="14 15">
    <name type="scientific">Spirosoma radiotolerans</name>
    <dbReference type="NCBI Taxonomy" id="1379870"/>
    <lineage>
        <taxon>Bacteria</taxon>
        <taxon>Pseudomonadati</taxon>
        <taxon>Bacteroidota</taxon>
        <taxon>Cytophagia</taxon>
        <taxon>Cytophagales</taxon>
        <taxon>Cytophagaceae</taxon>
        <taxon>Spirosoma</taxon>
    </lineage>
</organism>
<dbReference type="STRING" id="1379870.SD10_11985"/>
<gene>
    <name evidence="14" type="ORF">SD10_11985</name>
</gene>
<dbReference type="InterPro" id="IPR003660">
    <property type="entry name" value="HAMP_dom"/>
</dbReference>
<dbReference type="KEGG" id="srd:SD10_11985"/>
<evidence type="ECO:0000256" key="5">
    <source>
        <dbReference type="ARBA" id="ARBA00022679"/>
    </source>
</evidence>